<evidence type="ECO:0000259" key="8">
    <source>
        <dbReference type="PROSITE" id="PS50931"/>
    </source>
</evidence>
<dbReference type="GO" id="GO:0003677">
    <property type="term" value="F:DNA binding"/>
    <property type="evidence" value="ECO:0007669"/>
    <property type="project" value="UniProtKB-KW"/>
</dbReference>
<dbReference type="AlphaFoldDB" id="A0A922T576"/>
<dbReference type="InterPro" id="IPR036388">
    <property type="entry name" value="WH-like_DNA-bd_sf"/>
</dbReference>
<dbReference type="GO" id="GO:0003700">
    <property type="term" value="F:DNA-binding transcription factor activity"/>
    <property type="evidence" value="ECO:0007669"/>
    <property type="project" value="InterPro"/>
</dbReference>
<evidence type="ECO:0000256" key="6">
    <source>
        <dbReference type="ARBA" id="ARBA00067332"/>
    </source>
</evidence>
<dbReference type="EMBL" id="JOKJ01000025">
    <property type="protein sequence ID" value="KEQ04408.1"/>
    <property type="molecule type" value="Genomic_DNA"/>
</dbReference>
<dbReference type="InterPro" id="IPR050950">
    <property type="entry name" value="HTH-type_LysR_regulators"/>
</dbReference>
<comment type="caution">
    <text evidence="9">The sequence shown here is derived from an EMBL/GenBank/DDBJ whole genome shotgun (WGS) entry which is preliminary data.</text>
</comment>
<reference evidence="9 10" key="1">
    <citation type="submission" date="2014-06" db="EMBL/GenBank/DDBJ databases">
        <title>Rhizobium pelagicum/R2-400B4.</title>
        <authorList>
            <person name="Kimes N.E."/>
            <person name="Lopez-Perez M."/>
        </authorList>
    </citation>
    <scope>NUCLEOTIDE SEQUENCE [LARGE SCALE GENOMIC DNA]</scope>
    <source>
        <strain evidence="9 10">R2-400B4</strain>
    </source>
</reference>
<dbReference type="PANTHER" id="PTHR30419">
    <property type="entry name" value="HTH-TYPE TRANSCRIPTIONAL REGULATOR YBHD"/>
    <property type="match status" value="1"/>
</dbReference>
<dbReference type="Proteomes" id="UP000052167">
    <property type="component" value="Unassembled WGS sequence"/>
</dbReference>
<dbReference type="PRINTS" id="PR00039">
    <property type="entry name" value="HTHLYSR"/>
</dbReference>
<keyword evidence="3" id="KW-0238">DNA-binding</keyword>
<dbReference type="SUPFAM" id="SSF53850">
    <property type="entry name" value="Periplasmic binding protein-like II"/>
    <property type="match status" value="1"/>
</dbReference>
<dbReference type="InterPro" id="IPR005119">
    <property type="entry name" value="LysR_subst-bd"/>
</dbReference>
<sequence>MRPKQRHIDSFLATVHQGSILGASNALGLSQPAVSRTLAELEEMLGVRLIERQRRGVSLTPEGEVFLRYANACVAALDKGVRAVSMSGSERRRVINVGVLPNVAALLLPGAVNELKQAQPDILVRIITGTNRLLSDELRRGDLDFMVGRLAAPEDLSSLDFDPFYDEDLVLVVRRGHPLLMHGGKNLSQFPLMMPLKGTIIRQDAERLLLTLGLSDPENAIETLSVEFGRTYVSISDVMWMTPRGTVAHDLESGEVIALPLPTIATYGTVGITSQKGARLSQHAQFLVTKIKEQAGRYQKK</sequence>
<evidence type="ECO:0000256" key="5">
    <source>
        <dbReference type="ARBA" id="ARBA00054626"/>
    </source>
</evidence>
<dbReference type="PROSITE" id="PS50931">
    <property type="entry name" value="HTH_LYSR"/>
    <property type="match status" value="1"/>
</dbReference>
<comment type="similarity">
    <text evidence="1">Belongs to the LysR transcriptional regulatory family.</text>
</comment>
<dbReference type="Gene3D" id="3.40.190.10">
    <property type="entry name" value="Periplasmic binding protein-like II"/>
    <property type="match status" value="2"/>
</dbReference>
<dbReference type="RefSeq" id="WP_037168089.1">
    <property type="nucleotide sequence ID" value="NZ_CAJXID010000028.1"/>
</dbReference>
<evidence type="ECO:0000256" key="7">
    <source>
        <dbReference type="ARBA" id="ARBA00083243"/>
    </source>
</evidence>
<dbReference type="Pfam" id="PF00126">
    <property type="entry name" value="HTH_1"/>
    <property type="match status" value="1"/>
</dbReference>
<protein>
    <recommendedName>
        <fullName evidence="6">HTH-type transcriptional regulator TtuA</fullName>
    </recommendedName>
    <alternativeName>
        <fullName evidence="7">Tartrate utilization transcriptional regulator</fullName>
    </alternativeName>
</protein>
<dbReference type="Gene3D" id="1.10.10.10">
    <property type="entry name" value="Winged helix-like DNA-binding domain superfamily/Winged helix DNA-binding domain"/>
    <property type="match status" value="1"/>
</dbReference>
<name>A0A922T576_9HYPH</name>
<evidence type="ECO:0000256" key="3">
    <source>
        <dbReference type="ARBA" id="ARBA00023125"/>
    </source>
</evidence>
<organism evidence="9 10">
    <name type="scientific">Pseudorhizobium pelagicum</name>
    <dbReference type="NCBI Taxonomy" id="1509405"/>
    <lineage>
        <taxon>Bacteria</taxon>
        <taxon>Pseudomonadati</taxon>
        <taxon>Pseudomonadota</taxon>
        <taxon>Alphaproteobacteria</taxon>
        <taxon>Hyphomicrobiales</taxon>
        <taxon>Rhizobiaceae</taxon>
        <taxon>Rhizobium/Agrobacterium group</taxon>
        <taxon>Pseudorhizobium</taxon>
    </lineage>
</organism>
<dbReference type="NCBIfam" id="TIGR02424">
    <property type="entry name" value="TF_pcaQ"/>
    <property type="match status" value="1"/>
</dbReference>
<dbReference type="SUPFAM" id="SSF46785">
    <property type="entry name" value="Winged helix' DNA-binding domain"/>
    <property type="match status" value="1"/>
</dbReference>
<feature type="domain" description="HTH lysR-type" evidence="8">
    <location>
        <begin position="3"/>
        <end position="60"/>
    </location>
</feature>
<keyword evidence="10" id="KW-1185">Reference proteome</keyword>
<evidence type="ECO:0000256" key="2">
    <source>
        <dbReference type="ARBA" id="ARBA00023015"/>
    </source>
</evidence>
<evidence type="ECO:0000313" key="9">
    <source>
        <dbReference type="EMBL" id="KEQ04408.1"/>
    </source>
</evidence>
<dbReference type="FunFam" id="1.10.10.10:FF:000001">
    <property type="entry name" value="LysR family transcriptional regulator"/>
    <property type="match status" value="1"/>
</dbReference>
<dbReference type="GO" id="GO:0019619">
    <property type="term" value="P:3,4-dihydroxybenzoate catabolic process"/>
    <property type="evidence" value="ECO:0007669"/>
    <property type="project" value="InterPro"/>
</dbReference>
<accession>A0A922T576</accession>
<evidence type="ECO:0000256" key="4">
    <source>
        <dbReference type="ARBA" id="ARBA00023163"/>
    </source>
</evidence>
<dbReference type="InterPro" id="IPR012787">
    <property type="entry name" value="TF_PcaQ"/>
</dbReference>
<dbReference type="GO" id="GO:0005829">
    <property type="term" value="C:cytosol"/>
    <property type="evidence" value="ECO:0007669"/>
    <property type="project" value="TreeGrafter"/>
</dbReference>
<dbReference type="GO" id="GO:0045893">
    <property type="term" value="P:positive regulation of DNA-templated transcription"/>
    <property type="evidence" value="ECO:0007669"/>
    <property type="project" value="InterPro"/>
</dbReference>
<dbReference type="PANTHER" id="PTHR30419:SF8">
    <property type="entry name" value="NITROGEN ASSIMILATION TRANSCRIPTIONAL ACTIVATOR-RELATED"/>
    <property type="match status" value="1"/>
</dbReference>
<proteinExistence type="inferred from homology"/>
<comment type="function">
    <text evidence="5">Transcriptional regulator of the ttuABCDE tartrate utilization operon.</text>
</comment>
<keyword evidence="2" id="KW-0805">Transcription regulation</keyword>
<gene>
    <name evidence="9" type="ORF">GV68_13075</name>
</gene>
<evidence type="ECO:0000256" key="1">
    <source>
        <dbReference type="ARBA" id="ARBA00009437"/>
    </source>
</evidence>
<dbReference type="Pfam" id="PF03466">
    <property type="entry name" value="LysR_substrate"/>
    <property type="match status" value="1"/>
</dbReference>
<keyword evidence="4" id="KW-0804">Transcription</keyword>
<dbReference type="InterPro" id="IPR036390">
    <property type="entry name" value="WH_DNA-bd_sf"/>
</dbReference>
<dbReference type="InterPro" id="IPR000847">
    <property type="entry name" value="LysR_HTH_N"/>
</dbReference>
<evidence type="ECO:0000313" key="10">
    <source>
        <dbReference type="Proteomes" id="UP000052167"/>
    </source>
</evidence>